<protein>
    <submittedName>
        <fullName evidence="1">Uncharacterized protein</fullName>
    </submittedName>
</protein>
<comment type="caution">
    <text evidence="1">The sequence shown here is derived from an EMBL/GenBank/DDBJ whole genome shotgun (WGS) entry which is preliminary data.</text>
</comment>
<evidence type="ECO:0000313" key="2">
    <source>
        <dbReference type="Proteomes" id="UP000554482"/>
    </source>
</evidence>
<proteinExistence type="predicted"/>
<reference evidence="1 2" key="1">
    <citation type="submission" date="2020-06" db="EMBL/GenBank/DDBJ databases">
        <title>Transcriptomic and genomic resources for Thalictrum thalictroides and T. hernandezii: Facilitating candidate gene discovery in an emerging model plant lineage.</title>
        <authorList>
            <person name="Arias T."/>
            <person name="Riano-Pachon D.M."/>
            <person name="Di Stilio V.S."/>
        </authorList>
    </citation>
    <scope>NUCLEOTIDE SEQUENCE [LARGE SCALE GENOMIC DNA]</scope>
    <source>
        <strain evidence="2">cv. WT478/WT964</strain>
        <tissue evidence="1">Leaves</tissue>
    </source>
</reference>
<keyword evidence="2" id="KW-1185">Reference proteome</keyword>
<accession>A0A7J6VT88</accession>
<organism evidence="1 2">
    <name type="scientific">Thalictrum thalictroides</name>
    <name type="common">Rue-anemone</name>
    <name type="synonym">Anemone thalictroides</name>
    <dbReference type="NCBI Taxonomy" id="46969"/>
    <lineage>
        <taxon>Eukaryota</taxon>
        <taxon>Viridiplantae</taxon>
        <taxon>Streptophyta</taxon>
        <taxon>Embryophyta</taxon>
        <taxon>Tracheophyta</taxon>
        <taxon>Spermatophyta</taxon>
        <taxon>Magnoliopsida</taxon>
        <taxon>Ranunculales</taxon>
        <taxon>Ranunculaceae</taxon>
        <taxon>Thalictroideae</taxon>
        <taxon>Thalictrum</taxon>
    </lineage>
</organism>
<sequence length="71" mass="7945">MYSISCTLDGACSEPERWCARDGISLTSMEMRDQLPTSSQEAVGSKNWMTEQHSSHIKIPLPTANYCFMNA</sequence>
<dbReference type="Proteomes" id="UP000554482">
    <property type="component" value="Unassembled WGS sequence"/>
</dbReference>
<gene>
    <name evidence="1" type="ORF">FRX31_022436</name>
</gene>
<dbReference type="AlphaFoldDB" id="A0A7J6VT88"/>
<dbReference type="EMBL" id="JABWDY010027311">
    <property type="protein sequence ID" value="KAF5187991.1"/>
    <property type="molecule type" value="Genomic_DNA"/>
</dbReference>
<name>A0A7J6VT88_THATH</name>
<evidence type="ECO:0000313" key="1">
    <source>
        <dbReference type="EMBL" id="KAF5187991.1"/>
    </source>
</evidence>